<dbReference type="EMBL" id="KN832082">
    <property type="protein sequence ID" value="KIN94938.1"/>
    <property type="molecule type" value="Genomic_DNA"/>
</dbReference>
<name>A0A0C3IQQ6_PISTI</name>
<keyword evidence="1" id="KW-1133">Transmembrane helix</keyword>
<keyword evidence="1" id="KW-0812">Transmembrane</keyword>
<evidence type="ECO:0000313" key="3">
    <source>
        <dbReference type="EMBL" id="KIN99272.1"/>
    </source>
</evidence>
<reference evidence="3 4" key="1">
    <citation type="submission" date="2014-04" db="EMBL/GenBank/DDBJ databases">
        <authorList>
            <consortium name="DOE Joint Genome Institute"/>
            <person name="Kuo A."/>
            <person name="Kohler A."/>
            <person name="Costa M.D."/>
            <person name="Nagy L.G."/>
            <person name="Floudas D."/>
            <person name="Copeland A."/>
            <person name="Barry K.W."/>
            <person name="Cichocki N."/>
            <person name="Veneault-Fourrey C."/>
            <person name="LaButti K."/>
            <person name="Lindquist E.A."/>
            <person name="Lipzen A."/>
            <person name="Lundell T."/>
            <person name="Morin E."/>
            <person name="Murat C."/>
            <person name="Sun H."/>
            <person name="Tunlid A."/>
            <person name="Henrissat B."/>
            <person name="Grigoriev I.V."/>
            <person name="Hibbett D.S."/>
            <person name="Martin F."/>
            <person name="Nordberg H.P."/>
            <person name="Cantor M.N."/>
            <person name="Hua S.X."/>
        </authorList>
    </citation>
    <scope>NUCLEOTIDE SEQUENCE [LARGE SCALE GENOMIC DNA]</scope>
    <source>
        <strain evidence="3 4">Marx 270</strain>
    </source>
</reference>
<protein>
    <submittedName>
        <fullName evidence="3">Uncharacterized protein</fullName>
    </submittedName>
</protein>
<dbReference type="AlphaFoldDB" id="A0A0C3IQQ6"/>
<keyword evidence="4" id="KW-1185">Reference proteome</keyword>
<evidence type="ECO:0000313" key="2">
    <source>
        <dbReference type="EMBL" id="KIN94938.1"/>
    </source>
</evidence>
<accession>A0A0C3IQQ6</accession>
<feature type="transmembrane region" description="Helical" evidence="1">
    <location>
        <begin position="75"/>
        <end position="96"/>
    </location>
</feature>
<evidence type="ECO:0000313" key="4">
    <source>
        <dbReference type="Proteomes" id="UP000054217"/>
    </source>
</evidence>
<organism evidence="3 4">
    <name type="scientific">Pisolithus tinctorius Marx 270</name>
    <dbReference type="NCBI Taxonomy" id="870435"/>
    <lineage>
        <taxon>Eukaryota</taxon>
        <taxon>Fungi</taxon>
        <taxon>Dikarya</taxon>
        <taxon>Basidiomycota</taxon>
        <taxon>Agaricomycotina</taxon>
        <taxon>Agaricomycetes</taxon>
        <taxon>Agaricomycetidae</taxon>
        <taxon>Boletales</taxon>
        <taxon>Sclerodermatineae</taxon>
        <taxon>Pisolithaceae</taxon>
        <taxon>Pisolithus</taxon>
    </lineage>
</organism>
<dbReference type="Proteomes" id="UP000054217">
    <property type="component" value="Unassembled WGS sequence"/>
</dbReference>
<evidence type="ECO:0000256" key="1">
    <source>
        <dbReference type="SAM" id="Phobius"/>
    </source>
</evidence>
<dbReference type="EMBL" id="KN832006">
    <property type="protein sequence ID" value="KIN99272.1"/>
    <property type="molecule type" value="Genomic_DNA"/>
</dbReference>
<reference evidence="4" key="2">
    <citation type="submission" date="2015-01" db="EMBL/GenBank/DDBJ databases">
        <title>Evolutionary Origins and Diversification of the Mycorrhizal Mutualists.</title>
        <authorList>
            <consortium name="DOE Joint Genome Institute"/>
            <consortium name="Mycorrhizal Genomics Consortium"/>
            <person name="Kohler A."/>
            <person name="Kuo A."/>
            <person name="Nagy L.G."/>
            <person name="Floudas D."/>
            <person name="Copeland A."/>
            <person name="Barry K.W."/>
            <person name="Cichocki N."/>
            <person name="Veneault-Fourrey C."/>
            <person name="LaButti K."/>
            <person name="Lindquist E.A."/>
            <person name="Lipzen A."/>
            <person name="Lundell T."/>
            <person name="Morin E."/>
            <person name="Murat C."/>
            <person name="Riley R."/>
            <person name="Ohm R."/>
            <person name="Sun H."/>
            <person name="Tunlid A."/>
            <person name="Henrissat B."/>
            <person name="Grigoriev I.V."/>
            <person name="Hibbett D.S."/>
            <person name="Martin F."/>
        </authorList>
    </citation>
    <scope>NUCLEOTIDE SEQUENCE [LARGE SCALE GENOMIC DNA]</scope>
    <source>
        <strain evidence="4">Marx 270</strain>
    </source>
</reference>
<proteinExistence type="predicted"/>
<dbReference type="HOGENOM" id="CLU_183193_0_0_1"/>
<gene>
    <name evidence="3" type="ORF">M404DRAFT_1004756</name>
    <name evidence="2" type="ORF">M404DRAFT_1007953</name>
</gene>
<reference evidence="3" key="3">
    <citation type="submission" date="2015-02" db="EMBL/GenBank/DDBJ databases">
        <title>Evolutionary Origins and Diversification of the Mycorrhizal Mutualists.</title>
        <authorList>
            <consortium name="DOE Joint Genome Institute"/>
            <consortium name="Mycorrhizal Genomics Consortium"/>
            <person name="Kohler A."/>
            <person name="Kuo A."/>
            <person name="Nagy L.G."/>
            <person name="Floudas D."/>
            <person name="Copeland A."/>
            <person name="Barry K.W."/>
            <person name="Cichocki N."/>
            <person name="Veneault-Fourrey C."/>
            <person name="LaButti K."/>
            <person name="Lindquist E.A."/>
            <person name="Lipzen A."/>
            <person name="Lundell T."/>
            <person name="Morin E."/>
            <person name="Murat C."/>
            <person name="Riley R."/>
            <person name="Ohm R."/>
            <person name="Sun H."/>
            <person name="Tunlid A."/>
            <person name="Henrissat B."/>
            <person name="Grigoriev I.V."/>
            <person name="Hibbett D.S."/>
            <person name="Martin F."/>
        </authorList>
    </citation>
    <scope>NUCLEOTIDE SEQUENCE</scope>
    <source>
        <strain evidence="3 4">Marx 270</strain>
    </source>
</reference>
<sequence length="97" mass="10697">MYTLTADADLLTTVQSNPCNTGNRASCSLQHPVFTACAQTTGSESCRGTRRTCFARIFVDVLHTWRRNSILIRSLFLHTFICPIVLSQFAALGSSIN</sequence>
<keyword evidence="1" id="KW-0472">Membrane</keyword>